<gene>
    <name evidence="2" type="ORF">GCM10010346_63040</name>
</gene>
<name>A0ABQ3EHL4_9ACTN</name>
<dbReference type="Proteomes" id="UP000599437">
    <property type="component" value="Unassembled WGS sequence"/>
</dbReference>
<evidence type="ECO:0000313" key="2">
    <source>
        <dbReference type="EMBL" id="GHB31061.1"/>
    </source>
</evidence>
<feature type="transmembrane region" description="Helical" evidence="1">
    <location>
        <begin position="66"/>
        <end position="84"/>
    </location>
</feature>
<feature type="transmembrane region" description="Helical" evidence="1">
    <location>
        <begin position="119"/>
        <end position="140"/>
    </location>
</feature>
<keyword evidence="1" id="KW-0812">Transmembrane</keyword>
<sequence length="206" mass="22435">MVAAVVMCTAIWAGAVWIVLRCRRIWRNGADQLWNRKWDAMSGALACVGFAVMSTVLLRLPVDPLIFFYLATPLGLGSIACAVAKKVAMRRDDSEVRAMRTELGLPTERRLRRPMTVGTLWCAAGVMATIVWAFVASATVGSAGGPAATGDGLAMEKVTHIGAGLAFGFVILGVLHACVQEWRLDKERRRVRTADQRYLSDRTTSP</sequence>
<dbReference type="RefSeq" id="WP_138894995.1">
    <property type="nucleotide sequence ID" value="NZ_BMVO01000039.1"/>
</dbReference>
<feature type="transmembrane region" description="Helical" evidence="1">
    <location>
        <begin position="6"/>
        <end position="26"/>
    </location>
</feature>
<proteinExistence type="predicted"/>
<protein>
    <submittedName>
        <fullName evidence="2">Uncharacterized protein</fullName>
    </submittedName>
</protein>
<keyword evidence="1" id="KW-1133">Transmembrane helix</keyword>
<accession>A0ABQ3EHL4</accession>
<evidence type="ECO:0000256" key="1">
    <source>
        <dbReference type="SAM" id="Phobius"/>
    </source>
</evidence>
<feature type="transmembrane region" description="Helical" evidence="1">
    <location>
        <begin position="38"/>
        <end position="60"/>
    </location>
</feature>
<evidence type="ECO:0000313" key="3">
    <source>
        <dbReference type="Proteomes" id="UP000599437"/>
    </source>
</evidence>
<keyword evidence="3" id="KW-1185">Reference proteome</keyword>
<feature type="transmembrane region" description="Helical" evidence="1">
    <location>
        <begin position="160"/>
        <end position="179"/>
    </location>
</feature>
<reference evidence="3" key="1">
    <citation type="journal article" date="2019" name="Int. J. Syst. Evol. Microbiol.">
        <title>The Global Catalogue of Microorganisms (GCM) 10K type strain sequencing project: providing services to taxonomists for standard genome sequencing and annotation.</title>
        <authorList>
            <consortium name="The Broad Institute Genomics Platform"/>
            <consortium name="The Broad Institute Genome Sequencing Center for Infectious Disease"/>
            <person name="Wu L."/>
            <person name="Ma J."/>
        </authorList>
    </citation>
    <scope>NUCLEOTIDE SEQUENCE [LARGE SCALE GENOMIC DNA]</scope>
    <source>
        <strain evidence="3">JCM 4737</strain>
    </source>
</reference>
<keyword evidence="1" id="KW-0472">Membrane</keyword>
<comment type="caution">
    <text evidence="2">The sequence shown here is derived from an EMBL/GenBank/DDBJ whole genome shotgun (WGS) entry which is preliminary data.</text>
</comment>
<organism evidence="2 3">
    <name type="scientific">Streptomyces chryseus</name>
    <dbReference type="NCBI Taxonomy" id="68186"/>
    <lineage>
        <taxon>Bacteria</taxon>
        <taxon>Bacillati</taxon>
        <taxon>Actinomycetota</taxon>
        <taxon>Actinomycetes</taxon>
        <taxon>Kitasatosporales</taxon>
        <taxon>Streptomycetaceae</taxon>
        <taxon>Streptomyces</taxon>
    </lineage>
</organism>
<dbReference type="EMBL" id="BMVO01000039">
    <property type="protein sequence ID" value="GHB31061.1"/>
    <property type="molecule type" value="Genomic_DNA"/>
</dbReference>